<keyword evidence="14" id="KW-0456">Lyase</keyword>
<dbReference type="UniPathway" id="UPA00050">
    <property type="reaction ID" value="UER00065"/>
</dbReference>
<evidence type="ECO:0000256" key="5">
    <source>
        <dbReference type="ARBA" id="ARBA00018679"/>
    </source>
</evidence>
<dbReference type="OrthoDB" id="9763107at2"/>
<sequence>MRYVSTRALAHAEATPIAVGLSDALNAGLAPDGGLYVPQSLPHFAPQDFAGATTLPAIAKILLQPFFAGDALESELAAICDQAFTFAAPLKRLPLAQTYALELFHGPTAAFKDFGARFLAACLQRIQRDDARVLTILVATSGDTGSAVAAAFHNVPGIRVVILYPDGLVSPRQAHQLGCFGDNISALRVAGTFDDCQRMVKQAFTDTTLRELLPLSSANSISLGRLLPQMSYYAWAALSHWREHNSPLNFVVPTGNLGNAMAALLARAIGLPLGEIVLATNANRTLPDFFDNGEYRARPSIATIANAMDVGDPSNYERLRWLFPDTNSLQKTLRAIAVDDATIRTTIAAGEKRYGEIWCPHTAVATHVLEQLRAENTQGDWAIVATAHPAKFDTVVEPLIGHAVAVPPALAALLARPAHAEPMHAEYAQLREWLLQRRDPHADAPTD</sequence>
<dbReference type="GO" id="GO:0004795">
    <property type="term" value="F:threonine synthase activity"/>
    <property type="evidence" value="ECO:0007669"/>
    <property type="project" value="UniProtKB-UniRule"/>
</dbReference>
<feature type="domain" description="Threonine synthase N-terminal" evidence="13">
    <location>
        <begin position="2"/>
        <end position="84"/>
    </location>
</feature>
<evidence type="ECO:0000313" key="14">
    <source>
        <dbReference type="EMBL" id="QBB72694.1"/>
    </source>
</evidence>
<evidence type="ECO:0000256" key="11">
    <source>
        <dbReference type="PIRSR" id="PIRSR604450-51"/>
    </source>
</evidence>
<protein>
    <recommendedName>
        <fullName evidence="5 10">Threonine synthase</fullName>
        <ecNumber evidence="4 10">4.2.3.1</ecNumber>
    </recommendedName>
</protein>
<evidence type="ECO:0000256" key="9">
    <source>
        <dbReference type="ARBA" id="ARBA00049144"/>
    </source>
</evidence>
<evidence type="ECO:0000256" key="7">
    <source>
        <dbReference type="ARBA" id="ARBA00022697"/>
    </source>
</evidence>
<dbReference type="Proteomes" id="UP000291562">
    <property type="component" value="Chromosome"/>
</dbReference>
<comment type="pathway">
    <text evidence="2">Amino-acid biosynthesis; L-threonine biosynthesis; L-threonine from L-aspartate: step 5/5.</text>
</comment>
<comment type="catalytic activity">
    <reaction evidence="9">
        <text>O-phospho-L-homoserine + H2O = L-threonine + phosphate</text>
        <dbReference type="Rhea" id="RHEA:10840"/>
        <dbReference type="ChEBI" id="CHEBI:15377"/>
        <dbReference type="ChEBI" id="CHEBI:43474"/>
        <dbReference type="ChEBI" id="CHEBI:57590"/>
        <dbReference type="ChEBI" id="CHEBI:57926"/>
        <dbReference type="EC" id="4.2.3.1"/>
    </reaction>
</comment>
<dbReference type="GO" id="GO:0030170">
    <property type="term" value="F:pyridoxal phosphate binding"/>
    <property type="evidence" value="ECO:0007669"/>
    <property type="project" value="InterPro"/>
</dbReference>
<evidence type="ECO:0000256" key="1">
    <source>
        <dbReference type="ARBA" id="ARBA00001933"/>
    </source>
</evidence>
<evidence type="ECO:0000313" key="15">
    <source>
        <dbReference type="Proteomes" id="UP000291562"/>
    </source>
</evidence>
<evidence type="ECO:0000256" key="8">
    <source>
        <dbReference type="ARBA" id="ARBA00022898"/>
    </source>
</evidence>
<dbReference type="InterPro" id="IPR004450">
    <property type="entry name" value="Thr_synthase-like"/>
</dbReference>
<dbReference type="PANTHER" id="PTHR43515">
    <property type="entry name" value="THREONINE SYNTHASE-LIKE 1"/>
    <property type="match status" value="1"/>
</dbReference>
<evidence type="ECO:0000256" key="10">
    <source>
        <dbReference type="NCBIfam" id="TIGR00260"/>
    </source>
</evidence>
<dbReference type="AlphaFoldDB" id="A0A411HQC2"/>
<dbReference type="NCBIfam" id="TIGR00260">
    <property type="entry name" value="thrC"/>
    <property type="match status" value="1"/>
</dbReference>
<dbReference type="InterPro" id="IPR029144">
    <property type="entry name" value="Thr_synth_N"/>
</dbReference>
<dbReference type="Gene3D" id="3.90.1380.10">
    <property type="entry name" value="Threonine synthase, N-terminal domain"/>
    <property type="match status" value="1"/>
</dbReference>
<feature type="modified residue" description="N6-(pyridoxal phosphate)lysine" evidence="11">
    <location>
        <position position="112"/>
    </location>
</feature>
<dbReference type="EMBL" id="CP035704">
    <property type="protein sequence ID" value="QBB72694.1"/>
    <property type="molecule type" value="Genomic_DNA"/>
</dbReference>
<dbReference type="InterPro" id="IPR036052">
    <property type="entry name" value="TrpB-like_PALP_sf"/>
</dbReference>
<evidence type="ECO:0000259" key="13">
    <source>
        <dbReference type="Pfam" id="PF14821"/>
    </source>
</evidence>
<dbReference type="PANTHER" id="PTHR43515:SF1">
    <property type="entry name" value="THREONINE SYNTHASE-LIKE 1"/>
    <property type="match status" value="1"/>
</dbReference>
<dbReference type="GO" id="GO:0009088">
    <property type="term" value="P:threonine biosynthetic process"/>
    <property type="evidence" value="ECO:0007669"/>
    <property type="project" value="UniProtKB-UniRule"/>
</dbReference>
<dbReference type="Pfam" id="PF00291">
    <property type="entry name" value="PALP"/>
    <property type="match status" value="1"/>
</dbReference>
<evidence type="ECO:0000256" key="6">
    <source>
        <dbReference type="ARBA" id="ARBA00022605"/>
    </source>
</evidence>
<keyword evidence="7" id="KW-0791">Threonine biosynthesis</keyword>
<comment type="cofactor">
    <cofactor evidence="1 11">
        <name>pyridoxal 5'-phosphate</name>
        <dbReference type="ChEBI" id="CHEBI:597326"/>
    </cofactor>
</comment>
<comment type="similarity">
    <text evidence="3">Belongs to the threonine synthase family.</text>
</comment>
<accession>A0A411HQC2</accession>
<organism evidence="14 15">
    <name type="scientific">Pseudolysobacter antarcticus</name>
    <dbReference type="NCBI Taxonomy" id="2511995"/>
    <lineage>
        <taxon>Bacteria</taxon>
        <taxon>Pseudomonadati</taxon>
        <taxon>Pseudomonadota</taxon>
        <taxon>Gammaproteobacteria</taxon>
        <taxon>Lysobacterales</taxon>
        <taxon>Rhodanobacteraceae</taxon>
        <taxon>Pseudolysobacter</taxon>
    </lineage>
</organism>
<dbReference type="KEGG" id="xbc:ELE36_13335"/>
<name>A0A411HQC2_9GAMM</name>
<keyword evidence="6" id="KW-0028">Amino-acid biosynthesis</keyword>
<feature type="domain" description="Tryptophan synthase beta chain-like PALP" evidence="12">
    <location>
        <begin position="101"/>
        <end position="384"/>
    </location>
</feature>
<dbReference type="GO" id="GO:0005737">
    <property type="term" value="C:cytoplasm"/>
    <property type="evidence" value="ECO:0007669"/>
    <property type="project" value="TreeGrafter"/>
</dbReference>
<evidence type="ECO:0000256" key="2">
    <source>
        <dbReference type="ARBA" id="ARBA00004979"/>
    </source>
</evidence>
<dbReference type="EC" id="4.2.3.1" evidence="4 10"/>
<dbReference type="PROSITE" id="PS00165">
    <property type="entry name" value="DEHYDRATASE_SER_THR"/>
    <property type="match status" value="1"/>
</dbReference>
<evidence type="ECO:0000256" key="3">
    <source>
        <dbReference type="ARBA" id="ARBA00005517"/>
    </source>
</evidence>
<dbReference type="Pfam" id="PF14821">
    <property type="entry name" value="Thr_synth_N"/>
    <property type="match status" value="1"/>
</dbReference>
<dbReference type="InterPro" id="IPR000634">
    <property type="entry name" value="Ser/Thr_deHydtase_PyrdxlP-BS"/>
</dbReference>
<keyword evidence="8 11" id="KW-0663">Pyridoxal phosphate</keyword>
<keyword evidence="15" id="KW-1185">Reference proteome</keyword>
<gene>
    <name evidence="14" type="ORF">ELE36_13335</name>
</gene>
<dbReference type="InterPro" id="IPR001926">
    <property type="entry name" value="TrpB-like_PALP"/>
</dbReference>
<dbReference type="Gene3D" id="3.40.50.1100">
    <property type="match status" value="2"/>
</dbReference>
<evidence type="ECO:0000256" key="4">
    <source>
        <dbReference type="ARBA" id="ARBA00013028"/>
    </source>
</evidence>
<dbReference type="InterPro" id="IPR037158">
    <property type="entry name" value="Thr_synth_N_sf"/>
</dbReference>
<reference evidence="14 15" key="1">
    <citation type="submission" date="2019-01" db="EMBL/GenBank/DDBJ databases">
        <title>Pseudolysobacter antarctica gen. nov., sp. nov., isolated from Fildes Peninsula, Antarctica.</title>
        <authorList>
            <person name="Wei Z."/>
            <person name="Peng F."/>
        </authorList>
    </citation>
    <scope>NUCLEOTIDE SEQUENCE [LARGE SCALE GENOMIC DNA]</scope>
    <source>
        <strain evidence="14 15">AQ6-296</strain>
    </source>
</reference>
<evidence type="ECO:0000259" key="12">
    <source>
        <dbReference type="Pfam" id="PF00291"/>
    </source>
</evidence>
<proteinExistence type="inferred from homology"/>
<dbReference type="SUPFAM" id="SSF53686">
    <property type="entry name" value="Tryptophan synthase beta subunit-like PLP-dependent enzymes"/>
    <property type="match status" value="1"/>
</dbReference>